<dbReference type="Proteomes" id="UP000186666">
    <property type="component" value="Unassembled WGS sequence"/>
</dbReference>
<evidence type="ECO:0000313" key="2">
    <source>
        <dbReference type="Proteomes" id="UP000186666"/>
    </source>
</evidence>
<name>A0ABY1KDA6_9BACL</name>
<comment type="caution">
    <text evidence="1">The sequence shown here is derived from an EMBL/GenBank/DDBJ whole genome shotgun (WGS) entry which is preliminary data.</text>
</comment>
<dbReference type="EMBL" id="FTNK01000026">
    <property type="protein sequence ID" value="SIR64646.1"/>
    <property type="molecule type" value="Genomic_DNA"/>
</dbReference>
<protein>
    <submittedName>
        <fullName evidence="1">Uncharacterized protein</fullName>
    </submittedName>
</protein>
<organism evidence="1 2">
    <name type="scientific">Paenibacillus macquariensis</name>
    <dbReference type="NCBI Taxonomy" id="948756"/>
    <lineage>
        <taxon>Bacteria</taxon>
        <taxon>Bacillati</taxon>
        <taxon>Bacillota</taxon>
        <taxon>Bacilli</taxon>
        <taxon>Bacillales</taxon>
        <taxon>Paenibacillaceae</taxon>
        <taxon>Paenibacillus</taxon>
    </lineage>
</organism>
<accession>A0ABY1KDA6</accession>
<proteinExistence type="predicted"/>
<evidence type="ECO:0000313" key="1">
    <source>
        <dbReference type="EMBL" id="SIR64646.1"/>
    </source>
</evidence>
<dbReference type="RefSeq" id="WP_068591768.1">
    <property type="nucleotide sequence ID" value="NZ_FTNK01000026.1"/>
</dbReference>
<gene>
    <name evidence="1" type="ORF">SAMN05421578_12640</name>
</gene>
<reference evidence="1 2" key="1">
    <citation type="submission" date="2017-01" db="EMBL/GenBank/DDBJ databases">
        <authorList>
            <person name="Varghese N."/>
            <person name="Submissions S."/>
        </authorList>
    </citation>
    <scope>NUCLEOTIDE SEQUENCE [LARGE SCALE GENOMIC DNA]</scope>
    <source>
        <strain evidence="1 2">ATCC 23464</strain>
    </source>
</reference>
<keyword evidence="2" id="KW-1185">Reference proteome</keyword>
<sequence length="133" mass="15747">MVERLDNEKVDRVSNDVYSEMMDKTSSIQNYVLNIIGDAQKISISYYKYRKQAERLIKAGVDDITLSTLDDVLESHLNEFNRLRYWQNHIPESLLTSEVSLIDEGKLLSRSKNPIEVYYYNYVSLEYFKEILY</sequence>